<dbReference type="AlphaFoldDB" id="A0A9P1M8C6"/>
<comment type="caution">
    <text evidence="3">The sequence shown here is derived from an EMBL/GenBank/DDBJ whole genome shotgun (WGS) entry which is preliminary data.</text>
</comment>
<sequence>MITKHARALGAALLAALAHVVVAEQTTLNVWVPLVPEDNAGPYYSAVVATNQQTVIALGCKTEDFNSRECPPFRFSMDNEAQSTLDLPQLVECTMTGCPSATVATCTSVYADTASGTGLVTSTSTLGSEDINYHSVTLGTPIPDETTTILCGTRTPGETETSSADEPSNTGTDGDDSDNAASRAGGSWVALAGAVVGLLI</sequence>
<dbReference type="OrthoDB" id="10662722at2759"/>
<feature type="compositionally biased region" description="Polar residues" evidence="1">
    <location>
        <begin position="145"/>
        <end position="172"/>
    </location>
</feature>
<accession>A0A9P1M8C6</accession>
<feature type="chain" id="PRO_5040397160" evidence="2">
    <location>
        <begin position="24"/>
        <end position="200"/>
    </location>
</feature>
<dbReference type="EMBL" id="CALLCH030000003">
    <property type="protein sequence ID" value="CAI4212051.1"/>
    <property type="molecule type" value="Genomic_DNA"/>
</dbReference>
<evidence type="ECO:0000256" key="2">
    <source>
        <dbReference type="SAM" id="SignalP"/>
    </source>
</evidence>
<keyword evidence="2" id="KW-0732">Signal</keyword>
<evidence type="ECO:0000256" key="1">
    <source>
        <dbReference type="SAM" id="MobiDB-lite"/>
    </source>
</evidence>
<reference evidence="3" key="1">
    <citation type="submission" date="2022-11" db="EMBL/GenBank/DDBJ databases">
        <authorList>
            <person name="Scott C."/>
            <person name="Bruce N."/>
        </authorList>
    </citation>
    <scope>NUCLEOTIDE SEQUENCE</scope>
</reference>
<evidence type="ECO:0000313" key="4">
    <source>
        <dbReference type="Proteomes" id="UP000838763"/>
    </source>
</evidence>
<organism evidence="3 4">
    <name type="scientific">Parascedosporium putredinis</name>
    <dbReference type="NCBI Taxonomy" id="1442378"/>
    <lineage>
        <taxon>Eukaryota</taxon>
        <taxon>Fungi</taxon>
        <taxon>Dikarya</taxon>
        <taxon>Ascomycota</taxon>
        <taxon>Pezizomycotina</taxon>
        <taxon>Sordariomycetes</taxon>
        <taxon>Hypocreomycetidae</taxon>
        <taxon>Microascales</taxon>
        <taxon>Microascaceae</taxon>
        <taxon>Parascedosporium</taxon>
    </lineage>
</organism>
<dbReference type="Proteomes" id="UP000838763">
    <property type="component" value="Unassembled WGS sequence"/>
</dbReference>
<name>A0A9P1M8C6_9PEZI</name>
<keyword evidence="4" id="KW-1185">Reference proteome</keyword>
<gene>
    <name evidence="3" type="ORF">PPNO1_LOCUS1821</name>
</gene>
<proteinExistence type="predicted"/>
<evidence type="ECO:0000313" key="3">
    <source>
        <dbReference type="EMBL" id="CAI4212051.1"/>
    </source>
</evidence>
<protein>
    <submittedName>
        <fullName evidence="3">Uncharacterized protein</fullName>
    </submittedName>
</protein>
<feature type="region of interest" description="Disordered" evidence="1">
    <location>
        <begin position="145"/>
        <end position="182"/>
    </location>
</feature>
<feature type="signal peptide" evidence="2">
    <location>
        <begin position="1"/>
        <end position="23"/>
    </location>
</feature>